<organism evidence="1">
    <name type="scientific">Fagus sylvatica</name>
    <name type="common">Beechnut</name>
    <dbReference type="NCBI Taxonomy" id="28930"/>
    <lineage>
        <taxon>Eukaryota</taxon>
        <taxon>Viridiplantae</taxon>
        <taxon>Streptophyta</taxon>
        <taxon>Embryophyta</taxon>
        <taxon>Tracheophyta</taxon>
        <taxon>Spermatophyta</taxon>
        <taxon>Magnoliopsida</taxon>
        <taxon>eudicotyledons</taxon>
        <taxon>Gunneridae</taxon>
        <taxon>Pentapetalae</taxon>
        <taxon>rosids</taxon>
        <taxon>fabids</taxon>
        <taxon>Fagales</taxon>
        <taxon>Fagaceae</taxon>
        <taxon>Fagus</taxon>
    </lineage>
</organism>
<proteinExistence type="predicted"/>
<dbReference type="EMBL" id="OIVN01001224">
    <property type="protein sequence ID" value="SPC91446.1"/>
    <property type="molecule type" value="Genomic_DNA"/>
</dbReference>
<protein>
    <submittedName>
        <fullName evidence="1">Uncharacterized protein</fullName>
    </submittedName>
</protein>
<accession>A0A2N9FKY9</accession>
<name>A0A2N9FKY9_FAGSY</name>
<evidence type="ECO:0000313" key="1">
    <source>
        <dbReference type="EMBL" id="SPC91446.1"/>
    </source>
</evidence>
<reference evidence="1" key="1">
    <citation type="submission" date="2018-02" db="EMBL/GenBank/DDBJ databases">
        <authorList>
            <person name="Cohen D.B."/>
            <person name="Kent A.D."/>
        </authorList>
    </citation>
    <scope>NUCLEOTIDE SEQUENCE</scope>
</reference>
<dbReference type="AlphaFoldDB" id="A0A2N9FKY9"/>
<sequence length="69" mass="8101">MPWPFQWALRPSPAVDVQWASGLGSYSRPSFFRLPYFWGRLFKTLHLEEPLPHPNRMETSIRPYNGLLG</sequence>
<gene>
    <name evidence="1" type="ORF">FSB_LOCUS19328</name>
</gene>